<name>A0ABU9BFC8_9BURK</name>
<proteinExistence type="predicted"/>
<feature type="compositionally biased region" description="Polar residues" evidence="1">
    <location>
        <begin position="90"/>
        <end position="101"/>
    </location>
</feature>
<feature type="compositionally biased region" description="Polar residues" evidence="1">
    <location>
        <begin position="34"/>
        <end position="47"/>
    </location>
</feature>
<comment type="caution">
    <text evidence="2">The sequence shown here is derived from an EMBL/GenBank/DDBJ whole genome shotgun (WGS) entry which is preliminary data.</text>
</comment>
<feature type="compositionally biased region" description="Polar residues" evidence="1">
    <location>
        <begin position="69"/>
        <end position="83"/>
    </location>
</feature>
<accession>A0ABU9BFC8</accession>
<evidence type="ECO:0000313" key="3">
    <source>
        <dbReference type="Proteomes" id="UP001368500"/>
    </source>
</evidence>
<sequence length="101" mass="10939">MLHFGLENAELNPPARLPDENCNGRRECQPEAGISTTPTAESANKLQPSDLGNMPFAHACSSEEMASPQMKSTAPNKTHQTATPMDGSRPTVSNNPFRKMD</sequence>
<keyword evidence="3" id="KW-1185">Reference proteome</keyword>
<feature type="region of interest" description="Disordered" evidence="1">
    <location>
        <begin position="1"/>
        <end position="101"/>
    </location>
</feature>
<reference evidence="2 3" key="1">
    <citation type="submission" date="2024-04" db="EMBL/GenBank/DDBJ databases">
        <title>Novel species of the genus Ideonella isolated from streams.</title>
        <authorList>
            <person name="Lu H."/>
        </authorList>
    </citation>
    <scope>NUCLEOTIDE SEQUENCE [LARGE SCALE GENOMIC DNA]</scope>
    <source>
        <strain evidence="2 3">BYS139W</strain>
    </source>
</reference>
<protein>
    <submittedName>
        <fullName evidence="2">Uncharacterized protein</fullName>
    </submittedName>
</protein>
<feature type="compositionally biased region" description="Basic and acidic residues" evidence="1">
    <location>
        <begin position="17"/>
        <end position="29"/>
    </location>
</feature>
<dbReference type="EMBL" id="JBBUTF010000027">
    <property type="protein sequence ID" value="MEK8028644.1"/>
    <property type="molecule type" value="Genomic_DNA"/>
</dbReference>
<evidence type="ECO:0000313" key="2">
    <source>
        <dbReference type="EMBL" id="MEK8028644.1"/>
    </source>
</evidence>
<organism evidence="2 3">
    <name type="scientific">Pseudaquabacterium rugosum</name>
    <dbReference type="NCBI Taxonomy" id="2984194"/>
    <lineage>
        <taxon>Bacteria</taxon>
        <taxon>Pseudomonadati</taxon>
        <taxon>Pseudomonadota</taxon>
        <taxon>Betaproteobacteria</taxon>
        <taxon>Burkholderiales</taxon>
        <taxon>Sphaerotilaceae</taxon>
        <taxon>Pseudaquabacterium</taxon>
    </lineage>
</organism>
<gene>
    <name evidence="2" type="ORF">AACH11_22015</name>
</gene>
<evidence type="ECO:0000256" key="1">
    <source>
        <dbReference type="SAM" id="MobiDB-lite"/>
    </source>
</evidence>
<dbReference type="Proteomes" id="UP001368500">
    <property type="component" value="Unassembled WGS sequence"/>
</dbReference>